<dbReference type="eggNOG" id="COG4286">
    <property type="taxonomic scope" value="Bacteria"/>
</dbReference>
<accession>N2BHJ5</accession>
<dbReference type="EMBL" id="AQFT01000001">
    <property type="protein sequence ID" value="EMZ39671.1"/>
    <property type="molecule type" value="Genomic_DNA"/>
</dbReference>
<dbReference type="OrthoDB" id="183622at2"/>
<evidence type="ECO:0000313" key="2">
    <source>
        <dbReference type="EMBL" id="EMZ39671.1"/>
    </source>
</evidence>
<evidence type="ECO:0000313" key="3">
    <source>
        <dbReference type="Proteomes" id="UP000012589"/>
    </source>
</evidence>
<dbReference type="Proteomes" id="UP000012589">
    <property type="component" value="Unassembled WGS sequence"/>
</dbReference>
<dbReference type="GO" id="GO:0005737">
    <property type="term" value="C:cytoplasm"/>
    <property type="evidence" value="ECO:0007669"/>
    <property type="project" value="TreeGrafter"/>
</dbReference>
<dbReference type="AlphaFoldDB" id="N2BHJ5"/>
<evidence type="ECO:0008006" key="4">
    <source>
        <dbReference type="Google" id="ProtNLM"/>
    </source>
</evidence>
<comment type="similarity">
    <text evidence="1">Belongs to the MYG1 family.</text>
</comment>
<dbReference type="PANTHER" id="PTHR11215">
    <property type="entry name" value="METAL DEPENDENT HYDROLASE - RELATED"/>
    <property type="match status" value="1"/>
</dbReference>
<comment type="caution">
    <text evidence="2">The sequence shown here is derived from an EMBL/GenBank/DDBJ whole genome shotgun (WGS) entry which is preliminary data.</text>
</comment>
<dbReference type="InterPro" id="IPR003226">
    <property type="entry name" value="MYG1_exonuclease"/>
</dbReference>
<gene>
    <name evidence="2" type="ORF">C823_00004</name>
</gene>
<dbReference type="PANTHER" id="PTHR11215:SF1">
    <property type="entry name" value="MYG1 EXONUCLEASE"/>
    <property type="match status" value="1"/>
</dbReference>
<keyword evidence="3" id="KW-1185">Reference proteome</keyword>
<protein>
    <recommendedName>
        <fullName evidence="4">Metal-dependent protein hydrolase</fullName>
    </recommendedName>
</protein>
<sequence>MHSSDHTDFFSRGFTHGGVFHADDIFSTAFLRILNPEIQIERGNTVPQSFNGIVFDIGGGQFDHHQKDSRIRTNGVPYAAFGLLWEQFGTRLFSEEDVRDFDAAFIQPLDRSDNTGEKNMICQIVADFNPSWQDETDQAEAFEQAVAFAKGILERRFQHRKAEQNAFETVRKQAEKCGSGILYLERAMPWKEAVKDLDIYYVIYPSIRGGYNIQAVPLQQDQEQLKRPFPESWRGLDAGKLSVLTGIEDFMFCHHAGFLCAVKTLDSAFLIAELASKNKGN</sequence>
<evidence type="ECO:0000256" key="1">
    <source>
        <dbReference type="ARBA" id="ARBA00010105"/>
    </source>
</evidence>
<dbReference type="HOGENOM" id="CLU_051576_1_0_9"/>
<reference evidence="2 3" key="1">
    <citation type="journal article" date="2014" name="Genome Announc.">
        <title>Draft genome sequences of the altered schaedler flora, a defined bacterial community from gnotobiotic mice.</title>
        <authorList>
            <person name="Wannemuehler M.J."/>
            <person name="Overstreet A.M."/>
            <person name="Ward D.V."/>
            <person name="Phillips G.J."/>
        </authorList>
    </citation>
    <scope>NUCLEOTIDE SEQUENCE [LARGE SCALE GENOMIC DNA]</scope>
    <source>
        <strain evidence="2 3">ASF492</strain>
    </source>
</reference>
<dbReference type="Pfam" id="PF03690">
    <property type="entry name" value="MYG1_exonuc"/>
    <property type="match status" value="1"/>
</dbReference>
<proteinExistence type="inferred from homology"/>
<dbReference type="STRING" id="1235802.C823_00004"/>
<dbReference type="PATRIC" id="fig|1235802.3.peg.4"/>
<name>N2BHJ5_9FIRM</name>
<organism evidence="2 3">
    <name type="scientific">Eubacterium plexicaudatum ASF492</name>
    <dbReference type="NCBI Taxonomy" id="1235802"/>
    <lineage>
        <taxon>Bacteria</taxon>
        <taxon>Bacillati</taxon>
        <taxon>Bacillota</taxon>
        <taxon>Clostridia</taxon>
        <taxon>Eubacteriales</taxon>
        <taxon>Eubacteriaceae</taxon>
        <taxon>Eubacterium</taxon>
    </lineage>
</organism>